<feature type="compositionally biased region" description="Pro residues" evidence="1">
    <location>
        <begin position="106"/>
        <end position="142"/>
    </location>
</feature>
<sequence>MSSHYRAFKPVTSSQNSWEAGGDFPGDLTHPVPYTGQYQPRRPVVQGLRRSRRDHRIDDAAKHAHTSGHHAADYHAVVSARNTLPPPNATPSRYSSTNPYRLSLPTQPPSSSAPPPPHHQAPPIQHAPPPLHTPPTLTPAPHTPTKFKYPQHLTQSQLDEFQRGHSSFSKWT</sequence>
<comment type="caution">
    <text evidence="2">The sequence shown here is derived from an EMBL/GenBank/DDBJ whole genome shotgun (WGS) entry which is preliminary data.</text>
</comment>
<gene>
    <name evidence="2" type="ORF">EJ04DRAFT_563718</name>
</gene>
<feature type="compositionally biased region" description="Polar residues" evidence="1">
    <location>
        <begin position="152"/>
        <end position="172"/>
    </location>
</feature>
<evidence type="ECO:0000256" key="1">
    <source>
        <dbReference type="SAM" id="MobiDB-lite"/>
    </source>
</evidence>
<organism evidence="2 3">
    <name type="scientific">Polyplosphaeria fusca</name>
    <dbReference type="NCBI Taxonomy" id="682080"/>
    <lineage>
        <taxon>Eukaryota</taxon>
        <taxon>Fungi</taxon>
        <taxon>Dikarya</taxon>
        <taxon>Ascomycota</taxon>
        <taxon>Pezizomycotina</taxon>
        <taxon>Dothideomycetes</taxon>
        <taxon>Pleosporomycetidae</taxon>
        <taxon>Pleosporales</taxon>
        <taxon>Tetraplosphaeriaceae</taxon>
        <taxon>Polyplosphaeria</taxon>
    </lineage>
</organism>
<proteinExistence type="predicted"/>
<dbReference type="EMBL" id="ML996140">
    <property type="protein sequence ID" value="KAF2735058.1"/>
    <property type="molecule type" value="Genomic_DNA"/>
</dbReference>
<feature type="region of interest" description="Disordered" evidence="1">
    <location>
        <begin position="1"/>
        <end position="172"/>
    </location>
</feature>
<reference evidence="2" key="1">
    <citation type="journal article" date="2020" name="Stud. Mycol.">
        <title>101 Dothideomycetes genomes: a test case for predicting lifestyles and emergence of pathogens.</title>
        <authorList>
            <person name="Haridas S."/>
            <person name="Albert R."/>
            <person name="Binder M."/>
            <person name="Bloem J."/>
            <person name="Labutti K."/>
            <person name="Salamov A."/>
            <person name="Andreopoulos B."/>
            <person name="Baker S."/>
            <person name="Barry K."/>
            <person name="Bills G."/>
            <person name="Bluhm B."/>
            <person name="Cannon C."/>
            <person name="Castanera R."/>
            <person name="Culley D."/>
            <person name="Daum C."/>
            <person name="Ezra D."/>
            <person name="Gonzalez J."/>
            <person name="Henrissat B."/>
            <person name="Kuo A."/>
            <person name="Liang C."/>
            <person name="Lipzen A."/>
            <person name="Lutzoni F."/>
            <person name="Magnuson J."/>
            <person name="Mondo S."/>
            <person name="Nolan M."/>
            <person name="Ohm R."/>
            <person name="Pangilinan J."/>
            <person name="Park H.-J."/>
            <person name="Ramirez L."/>
            <person name="Alfaro M."/>
            <person name="Sun H."/>
            <person name="Tritt A."/>
            <person name="Yoshinaga Y."/>
            <person name="Zwiers L.-H."/>
            <person name="Turgeon B."/>
            <person name="Goodwin S."/>
            <person name="Spatafora J."/>
            <person name="Crous P."/>
            <person name="Grigoriev I."/>
        </authorList>
    </citation>
    <scope>NUCLEOTIDE SEQUENCE</scope>
    <source>
        <strain evidence="2">CBS 125425</strain>
    </source>
</reference>
<protein>
    <submittedName>
        <fullName evidence="2">Uncharacterized protein</fullName>
    </submittedName>
</protein>
<dbReference type="Proteomes" id="UP000799444">
    <property type="component" value="Unassembled WGS sequence"/>
</dbReference>
<keyword evidence="3" id="KW-1185">Reference proteome</keyword>
<feature type="compositionally biased region" description="Polar residues" evidence="1">
    <location>
        <begin position="90"/>
        <end position="100"/>
    </location>
</feature>
<evidence type="ECO:0000313" key="3">
    <source>
        <dbReference type="Proteomes" id="UP000799444"/>
    </source>
</evidence>
<name>A0A9P4V3D2_9PLEO</name>
<evidence type="ECO:0000313" key="2">
    <source>
        <dbReference type="EMBL" id="KAF2735058.1"/>
    </source>
</evidence>
<dbReference type="AlphaFoldDB" id="A0A9P4V3D2"/>
<accession>A0A9P4V3D2</accession>